<feature type="transmembrane region" description="Helical" evidence="8">
    <location>
        <begin position="134"/>
        <end position="154"/>
    </location>
</feature>
<dbReference type="Pfam" id="PF13303">
    <property type="entry name" value="PTS_EIIC_2"/>
    <property type="match status" value="1"/>
</dbReference>
<feature type="transmembrane region" description="Helical" evidence="8">
    <location>
        <begin position="307"/>
        <end position="330"/>
    </location>
</feature>
<keyword evidence="5 8" id="KW-0812">Transmembrane</keyword>
<proteinExistence type="predicted"/>
<dbReference type="AlphaFoldDB" id="A0A413FPM8"/>
<evidence type="ECO:0000256" key="6">
    <source>
        <dbReference type="ARBA" id="ARBA00022989"/>
    </source>
</evidence>
<dbReference type="GO" id="GO:0005886">
    <property type="term" value="C:plasma membrane"/>
    <property type="evidence" value="ECO:0007669"/>
    <property type="project" value="UniProtKB-SubCell"/>
</dbReference>
<comment type="caution">
    <text evidence="10">The sequence shown here is derived from an EMBL/GenBank/DDBJ whole genome shotgun (WGS) entry which is preliminary data.</text>
</comment>
<accession>A0A413FPM8</accession>
<keyword evidence="3" id="KW-1003">Cell membrane</keyword>
<feature type="transmembrane region" description="Helical" evidence="8">
    <location>
        <begin position="262"/>
        <end position="287"/>
    </location>
</feature>
<evidence type="ECO:0000256" key="2">
    <source>
        <dbReference type="ARBA" id="ARBA00022448"/>
    </source>
</evidence>
<evidence type="ECO:0000313" key="10">
    <source>
        <dbReference type="EMBL" id="MBC6498497.1"/>
    </source>
</evidence>
<comment type="subcellular location">
    <subcellularLocation>
        <location evidence="1">Cell membrane</location>
        <topology evidence="1">Multi-pass membrane protein</topology>
    </subcellularLocation>
</comment>
<organism evidence="10 11">
    <name type="scientific">Weissella confusa</name>
    <name type="common">Lactobacillus confusus</name>
    <dbReference type="NCBI Taxonomy" id="1583"/>
    <lineage>
        <taxon>Bacteria</taxon>
        <taxon>Bacillati</taxon>
        <taxon>Bacillota</taxon>
        <taxon>Bacilli</taxon>
        <taxon>Lactobacillales</taxon>
        <taxon>Lactobacillaceae</taxon>
        <taxon>Weissella</taxon>
    </lineage>
</organism>
<evidence type="ECO:0000259" key="9">
    <source>
        <dbReference type="Pfam" id="PF13303"/>
    </source>
</evidence>
<keyword evidence="2" id="KW-0813">Transport</keyword>
<evidence type="ECO:0000313" key="11">
    <source>
        <dbReference type="Proteomes" id="UP000650485"/>
    </source>
</evidence>
<keyword evidence="4 10" id="KW-0762">Sugar transport</keyword>
<dbReference type="InterPro" id="IPR003352">
    <property type="entry name" value="PTS_EIIC"/>
</dbReference>
<feature type="transmembrane region" description="Helical" evidence="8">
    <location>
        <begin position="99"/>
        <end position="122"/>
    </location>
</feature>
<gene>
    <name evidence="10" type="ORF">H7R52_06755</name>
</gene>
<evidence type="ECO:0000256" key="8">
    <source>
        <dbReference type="SAM" id="Phobius"/>
    </source>
</evidence>
<reference evidence="10" key="1">
    <citation type="submission" date="2020-08" db="EMBL/GenBank/DDBJ databases">
        <title>Complete genome sequence of Weissella confusa strain FS54 provides insights into metabolic potential.</title>
        <authorList>
            <person name="Fhoula I."/>
            <person name="Najjari A."/>
            <person name="Lekired A."/>
            <person name="Bessrour-Aouam N."/>
            <person name="Jaballah S."/>
            <person name="Klibi N."/>
            <person name="Ouzari H.-I."/>
        </authorList>
    </citation>
    <scope>NUCLEOTIDE SEQUENCE</scope>
    <source>
        <strain evidence="10">FS54</strain>
    </source>
</reference>
<dbReference type="GO" id="GO:0009401">
    <property type="term" value="P:phosphoenolpyruvate-dependent sugar phosphotransferase system"/>
    <property type="evidence" value="ECO:0007669"/>
    <property type="project" value="InterPro"/>
</dbReference>
<evidence type="ECO:0000256" key="1">
    <source>
        <dbReference type="ARBA" id="ARBA00004651"/>
    </source>
</evidence>
<keyword evidence="6 8" id="KW-1133">Transmembrane helix</keyword>
<evidence type="ECO:0000256" key="4">
    <source>
        <dbReference type="ARBA" id="ARBA00022597"/>
    </source>
</evidence>
<dbReference type="EMBL" id="JACSZT010000004">
    <property type="protein sequence ID" value="MBC6498497.1"/>
    <property type="molecule type" value="Genomic_DNA"/>
</dbReference>
<feature type="transmembrane region" description="Helical" evidence="8">
    <location>
        <begin position="166"/>
        <end position="190"/>
    </location>
</feature>
<dbReference type="Proteomes" id="UP000650485">
    <property type="component" value="Unassembled WGS sequence"/>
</dbReference>
<keyword evidence="7 8" id="KW-0472">Membrane</keyword>
<feature type="transmembrane region" description="Helical" evidence="8">
    <location>
        <begin position="12"/>
        <end position="33"/>
    </location>
</feature>
<evidence type="ECO:0000256" key="3">
    <source>
        <dbReference type="ARBA" id="ARBA00022475"/>
    </source>
</evidence>
<protein>
    <submittedName>
        <fullName evidence="10">PTS sugar transporter subunit IIC</fullName>
    </submittedName>
</protein>
<name>A0A413FPM8_WEICO</name>
<dbReference type="GO" id="GO:0008982">
    <property type="term" value="F:protein-N(PI)-phosphohistidine-sugar phosphotransferase activity"/>
    <property type="evidence" value="ECO:0007669"/>
    <property type="project" value="InterPro"/>
</dbReference>
<evidence type="ECO:0000256" key="5">
    <source>
        <dbReference type="ARBA" id="ARBA00022692"/>
    </source>
</evidence>
<feature type="transmembrane region" description="Helical" evidence="8">
    <location>
        <begin position="224"/>
        <end position="242"/>
    </location>
</feature>
<feature type="transmembrane region" description="Helical" evidence="8">
    <location>
        <begin position="197"/>
        <end position="218"/>
    </location>
</feature>
<feature type="domain" description="Phosphotransferase system EIIC" evidence="9">
    <location>
        <begin position="14"/>
        <end position="343"/>
    </location>
</feature>
<feature type="transmembrane region" description="Helical" evidence="8">
    <location>
        <begin position="45"/>
        <end position="68"/>
    </location>
</feature>
<evidence type="ECO:0000256" key="7">
    <source>
        <dbReference type="ARBA" id="ARBA00023136"/>
    </source>
</evidence>
<sequence length="347" mass="34623">MGMLMNNVKQYMLAVLNGNALAIMVALVPAALVNQLLGAMPQNGVVTSLAMMVTLAQSALPLIAAFAVGTMLKLGMMETASMALATLAGSGVTTFKDGAFTLAGSGVILNVMLTTAVAGLVAMGATKVLGQLRVVFEPLIVLVVAGGIGLMTLPGMVAVQAAVGQVVASATAAAPLVMGILLGVIFALLIVSPMSSVGIATAIGLVGIGSGAANAGIVAAGLTLAVMGASVNSWGATIAHFMGSPKIQMANLLSRPKLFLPVVIAAAISGGVASLMMVEGTAFSAGFGMAGFIGPLTAMTESTGSALAVRVLVAFVVVPLASAFLMKLIFIQKTQLIKAEELKLPEV</sequence>